<comment type="caution">
    <text evidence="8">The sequence shown here is derived from an EMBL/GenBank/DDBJ whole genome shotgun (WGS) entry which is preliminary data.</text>
</comment>
<dbReference type="RefSeq" id="WP_115366190.1">
    <property type="nucleotide sequence ID" value="NZ_QBKA01000002.1"/>
</dbReference>
<reference evidence="8 9" key="1">
    <citation type="submission" date="2018-04" db="EMBL/GenBank/DDBJ databases">
        <title>Altererythrobacter sp. HME9302 genome sequencing and assembly.</title>
        <authorList>
            <person name="Kang H."/>
            <person name="Kim H."/>
            <person name="Joh K."/>
        </authorList>
    </citation>
    <scope>NUCLEOTIDE SEQUENCE [LARGE SCALE GENOMIC DNA]</scope>
    <source>
        <strain evidence="8 9">HME9302</strain>
    </source>
</reference>
<feature type="transmembrane region" description="Helical" evidence="6">
    <location>
        <begin position="12"/>
        <end position="30"/>
    </location>
</feature>
<feature type="transmembrane region" description="Helical" evidence="6">
    <location>
        <begin position="50"/>
        <end position="71"/>
    </location>
</feature>
<dbReference type="GO" id="GO:0005886">
    <property type="term" value="C:plasma membrane"/>
    <property type="evidence" value="ECO:0007669"/>
    <property type="project" value="UniProtKB-SubCell"/>
</dbReference>
<keyword evidence="2" id="KW-1003">Cell membrane</keyword>
<feature type="transmembrane region" description="Helical" evidence="6">
    <location>
        <begin position="169"/>
        <end position="189"/>
    </location>
</feature>
<dbReference type="Pfam" id="PF09335">
    <property type="entry name" value="VTT_dom"/>
    <property type="match status" value="1"/>
</dbReference>
<accession>A0A369QAI1</accession>
<dbReference type="InterPro" id="IPR051311">
    <property type="entry name" value="DedA_domain"/>
</dbReference>
<dbReference type="AlphaFoldDB" id="A0A369QAI1"/>
<evidence type="ECO:0000313" key="8">
    <source>
        <dbReference type="EMBL" id="RDC59929.1"/>
    </source>
</evidence>
<dbReference type="InterPro" id="IPR032816">
    <property type="entry name" value="VTT_dom"/>
</dbReference>
<evidence type="ECO:0000256" key="1">
    <source>
        <dbReference type="ARBA" id="ARBA00004651"/>
    </source>
</evidence>
<sequence length="201" mass="22647">MDAIIIAAIAKGGYLGIFLLMVLENVVPPVPSEVIMGLGGVLVERGRMDFWLLLLIGTTGATAGNLFWFWLGRRWGYVGMRPFVERHGRWLTIEWADIERAAVFFRKHGQWVVFVMRFSPFMRTLISLPAGMTGMGLGRFVLFTFTGTLIWNAGLIMAGGALARHLGESQHWLGIATLTAIGLGLVWYVRRVWIWRPRADR</sequence>
<keyword evidence="9" id="KW-1185">Reference proteome</keyword>
<name>A0A369QAI1_9SPHN</name>
<dbReference type="OrthoDB" id="9813426at2"/>
<dbReference type="PANTHER" id="PTHR42709">
    <property type="entry name" value="ALKALINE PHOSPHATASE LIKE PROTEIN"/>
    <property type="match status" value="1"/>
</dbReference>
<dbReference type="PANTHER" id="PTHR42709:SF6">
    <property type="entry name" value="UNDECAPRENYL PHOSPHATE TRANSPORTER A"/>
    <property type="match status" value="1"/>
</dbReference>
<evidence type="ECO:0000256" key="6">
    <source>
        <dbReference type="SAM" id="Phobius"/>
    </source>
</evidence>
<dbReference type="GO" id="GO:0004035">
    <property type="term" value="F:alkaline phosphatase activity"/>
    <property type="evidence" value="ECO:0007669"/>
    <property type="project" value="UniProtKB-EC"/>
</dbReference>
<feature type="transmembrane region" description="Helical" evidence="6">
    <location>
        <begin position="140"/>
        <end position="163"/>
    </location>
</feature>
<organism evidence="8 9">
    <name type="scientific">Alteripontixanthobacter maritimus</name>
    <dbReference type="NCBI Taxonomy" id="2161824"/>
    <lineage>
        <taxon>Bacteria</taxon>
        <taxon>Pseudomonadati</taxon>
        <taxon>Pseudomonadota</taxon>
        <taxon>Alphaproteobacteria</taxon>
        <taxon>Sphingomonadales</taxon>
        <taxon>Erythrobacteraceae</taxon>
        <taxon>Alteripontixanthobacter</taxon>
    </lineage>
</organism>
<evidence type="ECO:0000256" key="5">
    <source>
        <dbReference type="ARBA" id="ARBA00023136"/>
    </source>
</evidence>
<dbReference type="Proteomes" id="UP000253727">
    <property type="component" value="Unassembled WGS sequence"/>
</dbReference>
<evidence type="ECO:0000256" key="2">
    <source>
        <dbReference type="ARBA" id="ARBA00022475"/>
    </source>
</evidence>
<evidence type="ECO:0000259" key="7">
    <source>
        <dbReference type="Pfam" id="PF09335"/>
    </source>
</evidence>
<keyword evidence="4 6" id="KW-1133">Transmembrane helix</keyword>
<protein>
    <submittedName>
        <fullName evidence="8">Alkaline phosphatase</fullName>
        <ecNumber evidence="8">3.1.3.1</ecNumber>
    </submittedName>
</protein>
<evidence type="ECO:0000256" key="4">
    <source>
        <dbReference type="ARBA" id="ARBA00022989"/>
    </source>
</evidence>
<feature type="domain" description="VTT" evidence="7">
    <location>
        <begin position="30"/>
        <end position="159"/>
    </location>
</feature>
<keyword evidence="8" id="KW-0378">Hydrolase</keyword>
<gene>
    <name evidence="8" type="primary">phoA</name>
    <name evidence="8" type="ORF">HME9302_01126</name>
</gene>
<proteinExistence type="predicted"/>
<dbReference type="EMBL" id="QBKA01000002">
    <property type="protein sequence ID" value="RDC59929.1"/>
    <property type="molecule type" value="Genomic_DNA"/>
</dbReference>
<evidence type="ECO:0000313" key="9">
    <source>
        <dbReference type="Proteomes" id="UP000253727"/>
    </source>
</evidence>
<dbReference type="EC" id="3.1.3.1" evidence="8"/>
<keyword evidence="5 6" id="KW-0472">Membrane</keyword>
<evidence type="ECO:0000256" key="3">
    <source>
        <dbReference type="ARBA" id="ARBA00022692"/>
    </source>
</evidence>
<keyword evidence="3 6" id="KW-0812">Transmembrane</keyword>
<comment type="subcellular location">
    <subcellularLocation>
        <location evidence="1">Cell membrane</location>
        <topology evidence="1">Multi-pass membrane protein</topology>
    </subcellularLocation>
</comment>